<protein>
    <recommendedName>
        <fullName evidence="2">LITAF domain-containing protein</fullName>
    </recommendedName>
</protein>
<dbReference type="InterPro" id="IPR027417">
    <property type="entry name" value="P-loop_NTPase"/>
</dbReference>
<proteinExistence type="predicted"/>
<dbReference type="Proteomes" id="UP000327493">
    <property type="component" value="Chromosome 15"/>
</dbReference>
<evidence type="ECO:0000313" key="3">
    <source>
        <dbReference type="EMBL" id="KAA8585000.1"/>
    </source>
</evidence>
<dbReference type="EMBL" id="VOFY01000015">
    <property type="protein sequence ID" value="KAA8585000.1"/>
    <property type="molecule type" value="Genomic_DNA"/>
</dbReference>
<evidence type="ECO:0000259" key="2">
    <source>
        <dbReference type="PROSITE" id="PS51837"/>
    </source>
</evidence>
<keyword evidence="4" id="KW-1185">Reference proteome</keyword>
<organism evidence="3 4">
    <name type="scientific">Etheostoma spectabile</name>
    <name type="common">orangethroat darter</name>
    <dbReference type="NCBI Taxonomy" id="54343"/>
    <lineage>
        <taxon>Eukaryota</taxon>
        <taxon>Metazoa</taxon>
        <taxon>Chordata</taxon>
        <taxon>Craniata</taxon>
        <taxon>Vertebrata</taxon>
        <taxon>Euteleostomi</taxon>
        <taxon>Actinopterygii</taxon>
        <taxon>Neopterygii</taxon>
        <taxon>Teleostei</taxon>
        <taxon>Neoteleostei</taxon>
        <taxon>Acanthomorphata</taxon>
        <taxon>Eupercaria</taxon>
        <taxon>Perciformes</taxon>
        <taxon>Percoidei</taxon>
        <taxon>Percidae</taxon>
        <taxon>Etheostomatinae</taxon>
        <taxon>Etheostoma</taxon>
    </lineage>
</organism>
<feature type="domain" description="LITAF" evidence="2">
    <location>
        <begin position="53"/>
        <end position="139"/>
    </location>
</feature>
<name>A0A5J5CWN3_9PERO</name>
<dbReference type="Gene3D" id="3.40.50.300">
    <property type="entry name" value="P-loop containing nucleotide triphosphate hydrolases"/>
    <property type="match status" value="1"/>
</dbReference>
<dbReference type="AlphaFoldDB" id="A0A5J5CWN3"/>
<evidence type="ECO:0000313" key="4">
    <source>
        <dbReference type="Proteomes" id="UP000327493"/>
    </source>
</evidence>
<sequence length="418" mass="46356">MEKGHPQEDLAPPYPGPPMNYGGAVQQPGMYPQPGFSPAGPPPVYQGGAPPQAAPVTVTHMMVTPPLQDVPGQTVCPHCQQTVLTRTEHSPGLLTWAICGGLTLFGCFLCCCIPFCVDSCQDVEHRCPSCNNVIYIYKRIRDGMVMDNITGPINPSPTFSYKDQQFAKDYRLLNDDQQLRVLLYGPTGSGKSSFFNSVDSALQGRITGQALSDAIYQESFTTEYRTFKIQNGGPGTFYPFVFTDIMGIEQGTNKGVVVEDIKQALMGHIKVGYNFNPVCKISEDDNNYNKTPTLSDRVHVLVCVIAANTVNMLNDETVRKMREVRLAAKDMGIPQLAILTKIDEACPEVKTDIRNVYKSMYLKQQMELLSVTLGIPLYCIFPVKNYHSEIETHDHTDTLILSALRQMINFGKDFVDSM</sequence>
<dbReference type="SUPFAM" id="SSF52540">
    <property type="entry name" value="P-loop containing nucleoside triphosphate hydrolases"/>
    <property type="match status" value="1"/>
</dbReference>
<dbReference type="PROSITE" id="PS51837">
    <property type="entry name" value="LITAF"/>
    <property type="match status" value="1"/>
</dbReference>
<dbReference type="SMART" id="SM00714">
    <property type="entry name" value="LITAF"/>
    <property type="match status" value="1"/>
</dbReference>
<comment type="caution">
    <text evidence="3">The sequence shown here is derived from an EMBL/GenBank/DDBJ whole genome shotgun (WGS) entry which is preliminary data.</text>
</comment>
<evidence type="ECO:0000256" key="1">
    <source>
        <dbReference type="SAM" id="MobiDB-lite"/>
    </source>
</evidence>
<reference evidence="3 4" key="1">
    <citation type="submission" date="2019-08" db="EMBL/GenBank/DDBJ databases">
        <title>A chromosome-level genome assembly, high-density linkage maps, and genome scans reveal the genomic architecture of hybrid incompatibilities underlying speciation via character displacement in darters (Percidae: Etheostominae).</title>
        <authorList>
            <person name="Moran R.L."/>
            <person name="Catchen J.M."/>
            <person name="Fuller R.C."/>
        </authorList>
    </citation>
    <scope>NUCLEOTIDE SEQUENCE [LARGE SCALE GENOMIC DNA]</scope>
    <source>
        <strain evidence="3">EspeVRDwgs_2016</strain>
        <tissue evidence="3">Muscle</tissue>
    </source>
</reference>
<dbReference type="CDD" id="cd00882">
    <property type="entry name" value="Ras_like_GTPase"/>
    <property type="match status" value="1"/>
</dbReference>
<dbReference type="PANTHER" id="PTHR14241">
    <property type="entry name" value="INTERFERON-INDUCED PROTEIN 44"/>
    <property type="match status" value="1"/>
</dbReference>
<dbReference type="GO" id="GO:0006955">
    <property type="term" value="P:immune response"/>
    <property type="evidence" value="ECO:0007669"/>
    <property type="project" value="TreeGrafter"/>
</dbReference>
<dbReference type="PANTHER" id="PTHR14241:SF1">
    <property type="entry name" value="INTERFERON-INDUCED PROTEIN 44-RELATED"/>
    <property type="match status" value="1"/>
</dbReference>
<gene>
    <name evidence="3" type="ORF">FQN60_003694</name>
</gene>
<accession>A0A5J5CWN3</accession>
<dbReference type="InterPro" id="IPR006629">
    <property type="entry name" value="LITAF"/>
</dbReference>
<dbReference type="Pfam" id="PF10601">
    <property type="entry name" value="zf-LITAF-like"/>
    <property type="match status" value="1"/>
</dbReference>
<feature type="region of interest" description="Disordered" evidence="1">
    <location>
        <begin position="1"/>
        <end position="51"/>
    </location>
</feature>